<feature type="domain" description="Carbohydrate kinase PfkB" evidence="3">
    <location>
        <begin position="45"/>
        <end position="303"/>
    </location>
</feature>
<dbReference type="GO" id="GO:0016301">
    <property type="term" value="F:kinase activity"/>
    <property type="evidence" value="ECO:0007669"/>
    <property type="project" value="UniProtKB-KW"/>
</dbReference>
<dbReference type="Proteomes" id="UP000229972">
    <property type="component" value="Unassembled WGS sequence"/>
</dbReference>
<dbReference type="PROSITE" id="PS00584">
    <property type="entry name" value="PFKB_KINASES_2"/>
    <property type="match status" value="1"/>
</dbReference>
<sequence>MHKNKAANIVVSGSLAYDQIMNFPGRFSDHILANQTHNLNISFVLSDARTSFGGTAGNIAYNLSLLKIKPTILGIVGSDFSDYQQTLKKQGADLSRLAKLEVTSKGVKTKTAVAHIITDKDDNQIAAFYPGPSLKNYASKAVSGLKEISLAIIAAEDKGRMLEYAMSYSRRHLPYIFDPGQALTLFSGTDIKIALRGAKVLIGNDYEIKVILNKTKLRLNELRKLVDILVITKGSQGSIIYQGAEKIIVKAAKPKNTSDPTGAGDAYRAGLIKGLLMGYNLKTCGQLAGLVACYTVEKAGTQTHSFTLKELQTRYYTNFKEKILL</sequence>
<keyword evidence="1" id="KW-0808">Transferase</keyword>
<dbReference type="SUPFAM" id="SSF53613">
    <property type="entry name" value="Ribokinase-like"/>
    <property type="match status" value="1"/>
</dbReference>
<dbReference type="Gene3D" id="3.40.1190.20">
    <property type="match status" value="1"/>
</dbReference>
<dbReference type="CDD" id="cd01942">
    <property type="entry name" value="ribokinase_group_A"/>
    <property type="match status" value="1"/>
</dbReference>
<accession>A0A2H0V8H0</accession>
<evidence type="ECO:0000259" key="3">
    <source>
        <dbReference type="Pfam" id="PF00294"/>
    </source>
</evidence>
<dbReference type="EMBL" id="PFAL01000025">
    <property type="protein sequence ID" value="PIR95385.1"/>
    <property type="molecule type" value="Genomic_DNA"/>
</dbReference>
<gene>
    <name evidence="4" type="ORF">COT93_02735</name>
</gene>
<dbReference type="PANTHER" id="PTHR10584">
    <property type="entry name" value="SUGAR KINASE"/>
    <property type="match status" value="1"/>
</dbReference>
<reference evidence="5" key="1">
    <citation type="submission" date="2017-09" db="EMBL/GenBank/DDBJ databases">
        <title>Depth-based differentiation of microbial function through sediment-hosted aquifers and enrichment of novel symbionts in the deep terrestrial subsurface.</title>
        <authorList>
            <person name="Probst A.J."/>
            <person name="Ladd B."/>
            <person name="Jarett J.K."/>
            <person name="Geller-Mcgrath D.E."/>
            <person name="Sieber C.M.K."/>
            <person name="Emerson J.B."/>
            <person name="Anantharaman K."/>
            <person name="Thomas B.C."/>
            <person name="Malmstrom R."/>
            <person name="Stieglmeier M."/>
            <person name="Klingl A."/>
            <person name="Woyke T."/>
            <person name="Ryan C.M."/>
            <person name="Banfield J.F."/>
        </authorList>
    </citation>
    <scope>NUCLEOTIDE SEQUENCE [LARGE SCALE GENOMIC DNA]</scope>
</reference>
<dbReference type="AlphaFoldDB" id="A0A2H0V8H0"/>
<dbReference type="PANTHER" id="PTHR10584:SF166">
    <property type="entry name" value="RIBOKINASE"/>
    <property type="match status" value="1"/>
</dbReference>
<dbReference type="InterPro" id="IPR029056">
    <property type="entry name" value="Ribokinase-like"/>
</dbReference>
<evidence type="ECO:0000313" key="4">
    <source>
        <dbReference type="EMBL" id="PIR95385.1"/>
    </source>
</evidence>
<proteinExistence type="predicted"/>
<dbReference type="InterPro" id="IPR002173">
    <property type="entry name" value="Carboh/pur_kinase_PfkB_CS"/>
</dbReference>
<name>A0A2H0V8H0_9BACT</name>
<comment type="caution">
    <text evidence="4">The sequence shown here is derived from an EMBL/GenBank/DDBJ whole genome shotgun (WGS) entry which is preliminary data.</text>
</comment>
<evidence type="ECO:0000256" key="1">
    <source>
        <dbReference type="ARBA" id="ARBA00022679"/>
    </source>
</evidence>
<evidence type="ECO:0000313" key="5">
    <source>
        <dbReference type="Proteomes" id="UP000229972"/>
    </source>
</evidence>
<organism evidence="4 5">
    <name type="scientific">Candidatus Falkowbacteria bacterium CG10_big_fil_rev_8_21_14_0_10_37_18</name>
    <dbReference type="NCBI Taxonomy" id="1974562"/>
    <lineage>
        <taxon>Bacteria</taxon>
        <taxon>Candidatus Falkowiibacteriota</taxon>
    </lineage>
</organism>
<dbReference type="Pfam" id="PF00294">
    <property type="entry name" value="PfkB"/>
    <property type="match status" value="1"/>
</dbReference>
<evidence type="ECO:0000256" key="2">
    <source>
        <dbReference type="ARBA" id="ARBA00022777"/>
    </source>
</evidence>
<dbReference type="InterPro" id="IPR011611">
    <property type="entry name" value="PfkB_dom"/>
</dbReference>
<keyword evidence="2 4" id="KW-0418">Kinase</keyword>
<protein>
    <submittedName>
        <fullName evidence="4">Carbohydrate kinase family protein</fullName>
    </submittedName>
</protein>